<protein>
    <submittedName>
        <fullName evidence="1">Uncharacterized protein</fullName>
    </submittedName>
</protein>
<accession>A0ABU4TRM4</accession>
<sequence>MDTVANDEQWVPDRGKRFQVEQGECHYTWWNWAEISAAGA</sequence>
<name>A0ABU4TRM4_9PSEU</name>
<gene>
    <name evidence="1" type="ORF">SK571_15020</name>
</gene>
<dbReference type="Proteomes" id="UP001271792">
    <property type="component" value="Unassembled WGS sequence"/>
</dbReference>
<organism evidence="1 2">
    <name type="scientific">Lentzea kristufekii</name>
    <dbReference type="NCBI Taxonomy" id="3095430"/>
    <lineage>
        <taxon>Bacteria</taxon>
        <taxon>Bacillati</taxon>
        <taxon>Actinomycetota</taxon>
        <taxon>Actinomycetes</taxon>
        <taxon>Pseudonocardiales</taxon>
        <taxon>Pseudonocardiaceae</taxon>
        <taxon>Lentzea</taxon>
    </lineage>
</organism>
<dbReference type="EMBL" id="JAXAVV010000006">
    <property type="protein sequence ID" value="MDX8050699.1"/>
    <property type="molecule type" value="Genomic_DNA"/>
</dbReference>
<keyword evidence="2" id="KW-1185">Reference proteome</keyword>
<dbReference type="RefSeq" id="WP_319984669.1">
    <property type="nucleotide sequence ID" value="NZ_JAXAVV010000006.1"/>
</dbReference>
<reference evidence="1 2" key="2">
    <citation type="submission" date="2023-11" db="EMBL/GenBank/DDBJ databases">
        <authorList>
            <person name="Lara A.C."/>
            <person name="Chronakova A."/>
        </authorList>
    </citation>
    <scope>NUCLEOTIDE SEQUENCE [LARGE SCALE GENOMIC DNA]</scope>
    <source>
        <strain evidence="1 2">BCCO 10_0798</strain>
    </source>
</reference>
<evidence type="ECO:0000313" key="1">
    <source>
        <dbReference type="EMBL" id="MDX8050699.1"/>
    </source>
</evidence>
<evidence type="ECO:0000313" key="2">
    <source>
        <dbReference type="Proteomes" id="UP001271792"/>
    </source>
</evidence>
<comment type="caution">
    <text evidence="1">The sequence shown here is derived from an EMBL/GenBank/DDBJ whole genome shotgun (WGS) entry which is preliminary data.</text>
</comment>
<proteinExistence type="predicted"/>
<reference evidence="1 2" key="1">
    <citation type="submission" date="2023-11" db="EMBL/GenBank/DDBJ databases">
        <title>Lentzea sokolovensis, sp. nov., Lentzea kristufkii, sp. nov., and Lentzea miocenensis, sp. nov., rare actinobacteria from Sokolov Coal Basin, Miocene lacustrine sediment, Czech Republic.</title>
        <authorList>
            <person name="Lara A."/>
            <person name="Kotroba L."/>
            <person name="Nouioui I."/>
            <person name="Neumann-Schaal M."/>
            <person name="Mast Y."/>
            <person name="Chronakova A."/>
        </authorList>
    </citation>
    <scope>NUCLEOTIDE SEQUENCE [LARGE SCALE GENOMIC DNA]</scope>
    <source>
        <strain evidence="1 2">BCCO 10_0798</strain>
    </source>
</reference>